<evidence type="ECO:0000313" key="1">
    <source>
        <dbReference type="EMBL" id="PPR91573.1"/>
    </source>
</evidence>
<dbReference type="Proteomes" id="UP000239757">
    <property type="component" value="Unassembled WGS sequence"/>
</dbReference>
<protein>
    <submittedName>
        <fullName evidence="1">Uncharacterized protein</fullName>
    </submittedName>
</protein>
<gene>
    <name evidence="1" type="ORF">GOBAR_AA29108</name>
</gene>
<name>A0A2P5WKG1_GOSBA</name>
<organism evidence="1 2">
    <name type="scientific">Gossypium barbadense</name>
    <name type="common">Sea Island cotton</name>
    <name type="synonym">Hibiscus barbadensis</name>
    <dbReference type="NCBI Taxonomy" id="3634"/>
    <lineage>
        <taxon>Eukaryota</taxon>
        <taxon>Viridiplantae</taxon>
        <taxon>Streptophyta</taxon>
        <taxon>Embryophyta</taxon>
        <taxon>Tracheophyta</taxon>
        <taxon>Spermatophyta</taxon>
        <taxon>Magnoliopsida</taxon>
        <taxon>eudicotyledons</taxon>
        <taxon>Gunneridae</taxon>
        <taxon>Pentapetalae</taxon>
        <taxon>rosids</taxon>
        <taxon>malvids</taxon>
        <taxon>Malvales</taxon>
        <taxon>Malvaceae</taxon>
        <taxon>Malvoideae</taxon>
        <taxon>Gossypium</taxon>
    </lineage>
</organism>
<evidence type="ECO:0000313" key="2">
    <source>
        <dbReference type="Proteomes" id="UP000239757"/>
    </source>
</evidence>
<reference evidence="1 2" key="1">
    <citation type="submission" date="2015-01" db="EMBL/GenBank/DDBJ databases">
        <title>Genome of allotetraploid Gossypium barbadense reveals genomic plasticity and fiber elongation in cotton evolution.</title>
        <authorList>
            <person name="Chen X."/>
            <person name="Liu X."/>
            <person name="Zhao B."/>
            <person name="Zheng H."/>
            <person name="Hu Y."/>
            <person name="Lu G."/>
            <person name="Yang C."/>
            <person name="Chen J."/>
            <person name="Shan C."/>
            <person name="Zhang L."/>
            <person name="Zhou Y."/>
            <person name="Wang L."/>
            <person name="Guo W."/>
            <person name="Bai Y."/>
            <person name="Ruan J."/>
            <person name="Shangguan X."/>
            <person name="Mao Y."/>
            <person name="Jiang J."/>
            <person name="Zhu Y."/>
            <person name="Lei J."/>
            <person name="Kang H."/>
            <person name="Chen S."/>
            <person name="He X."/>
            <person name="Wang R."/>
            <person name="Wang Y."/>
            <person name="Chen J."/>
            <person name="Wang L."/>
            <person name="Yu S."/>
            <person name="Wang B."/>
            <person name="Wei J."/>
            <person name="Song S."/>
            <person name="Lu X."/>
            <person name="Gao Z."/>
            <person name="Gu W."/>
            <person name="Deng X."/>
            <person name="Ma D."/>
            <person name="Wang S."/>
            <person name="Liang W."/>
            <person name="Fang L."/>
            <person name="Cai C."/>
            <person name="Zhu X."/>
            <person name="Zhou B."/>
            <person name="Zhang Y."/>
            <person name="Chen Z."/>
            <person name="Xu S."/>
            <person name="Zhu R."/>
            <person name="Wang S."/>
            <person name="Zhang T."/>
            <person name="Zhao G."/>
        </authorList>
    </citation>
    <scope>NUCLEOTIDE SEQUENCE [LARGE SCALE GENOMIC DNA]</scope>
    <source>
        <strain evidence="2">cv. Xinhai21</strain>
        <tissue evidence="1">Leaf</tissue>
    </source>
</reference>
<dbReference type="AlphaFoldDB" id="A0A2P5WKG1"/>
<accession>A0A2P5WKG1</accession>
<proteinExistence type="predicted"/>
<dbReference type="EMBL" id="KZ667283">
    <property type="protein sequence ID" value="PPR91573.1"/>
    <property type="molecule type" value="Genomic_DNA"/>
</dbReference>
<sequence length="85" mass="9496">MVLEGTSKSHRTQAEANHQCAKAWYGPHLNGQGLSSQKQTIREPKPGTIHFSRLDLDHLDVYEDCGSTASRKQSTKLLSSRYPTL</sequence>